<accession>A0AA37T276</accession>
<dbReference type="AlphaFoldDB" id="A0AA37T276"/>
<reference evidence="2 3" key="1">
    <citation type="journal article" date="2014" name="Int. J. Syst. Evol. Microbiol.">
        <title>Complete genome sequence of Corynebacterium casei LMG S-19264T (=DSM 44701T), isolated from a smear-ripened cheese.</title>
        <authorList>
            <consortium name="US DOE Joint Genome Institute (JGI-PGF)"/>
            <person name="Walter F."/>
            <person name="Albersmeier A."/>
            <person name="Kalinowski J."/>
            <person name="Ruckert C."/>
        </authorList>
    </citation>
    <scope>NUCLEOTIDE SEQUENCE [LARGE SCALE GENOMIC DNA]</scope>
    <source>
        <strain evidence="2 3">NBRC 110095</strain>
    </source>
</reference>
<evidence type="ECO:0000313" key="3">
    <source>
        <dbReference type="Proteomes" id="UP001156870"/>
    </source>
</evidence>
<comment type="caution">
    <text evidence="2">The sequence shown here is derived from an EMBL/GenBank/DDBJ whole genome shotgun (WGS) entry which is preliminary data.</text>
</comment>
<proteinExistence type="predicted"/>
<protein>
    <submittedName>
        <fullName evidence="2">Uncharacterized protein</fullName>
    </submittedName>
</protein>
<name>A0AA37T276_9GAMM</name>
<keyword evidence="3" id="KW-1185">Reference proteome</keyword>
<feature type="compositionally biased region" description="Polar residues" evidence="1">
    <location>
        <begin position="1"/>
        <end position="14"/>
    </location>
</feature>
<feature type="region of interest" description="Disordered" evidence="1">
    <location>
        <begin position="1"/>
        <end position="74"/>
    </location>
</feature>
<gene>
    <name evidence="2" type="ORF">GCM10007877_03830</name>
</gene>
<dbReference type="Proteomes" id="UP001156870">
    <property type="component" value="Unassembled WGS sequence"/>
</dbReference>
<evidence type="ECO:0000313" key="2">
    <source>
        <dbReference type="EMBL" id="GLS24669.1"/>
    </source>
</evidence>
<dbReference type="EMBL" id="BSPD01000017">
    <property type="protein sequence ID" value="GLS24669.1"/>
    <property type="molecule type" value="Genomic_DNA"/>
</dbReference>
<evidence type="ECO:0000256" key="1">
    <source>
        <dbReference type="SAM" id="MobiDB-lite"/>
    </source>
</evidence>
<sequence>MSKQQEFTNKMHSLNSDERQTIKEAQFVKAQSSKKKPSKTESSKTKFSKTKFSKTEPSKTGQLGKESADNKDSIPNQSGMKEWLLIQAQLQLDYASVNDAIVLLELFESAYGDSLSSGLMLCKAWGRTGDIVVLERRIKELLKHPELSKDQAAALYVCLRNARWHQENILGAKKAQAAYRSAIKAKGDVL</sequence>
<dbReference type="RefSeq" id="WP_232593663.1">
    <property type="nucleotide sequence ID" value="NZ_BSPD01000017.1"/>
</dbReference>
<organism evidence="2 3">
    <name type="scientific">Marinibactrum halimedae</name>
    <dbReference type="NCBI Taxonomy" id="1444977"/>
    <lineage>
        <taxon>Bacteria</taxon>
        <taxon>Pseudomonadati</taxon>
        <taxon>Pseudomonadota</taxon>
        <taxon>Gammaproteobacteria</taxon>
        <taxon>Cellvibrionales</taxon>
        <taxon>Cellvibrionaceae</taxon>
        <taxon>Marinibactrum</taxon>
    </lineage>
</organism>